<sequence>MYDRNVDKKTLTFQVSGMLWQRSLVMRDLETQSLWSHLLGTAMQGKMKGSALEILPASMTTWGEWKQRHPQTTLLALPRTAKRFTESVWKNPAAFIYGITPHAGTEPIAVAMPLLQKQKLIQAKDKGEFYLFTFSDKGKRAQAFSRVLDDKKSSPPLVFQLSQEKGSMRDTLTQSTWDIVTGECTKGQLEGKQLKLLPGTVSFKRAWETFFPDGTMVK</sequence>
<dbReference type="AlphaFoldDB" id="A0AAE2SBY2"/>
<organism evidence="1 2">
    <name type="scientific">Oceaniferula flava</name>
    <dbReference type="NCBI Taxonomy" id="2800421"/>
    <lineage>
        <taxon>Bacteria</taxon>
        <taxon>Pseudomonadati</taxon>
        <taxon>Verrucomicrobiota</taxon>
        <taxon>Verrucomicrobiia</taxon>
        <taxon>Verrucomicrobiales</taxon>
        <taxon>Verrucomicrobiaceae</taxon>
        <taxon>Oceaniferula</taxon>
    </lineage>
</organism>
<keyword evidence="2" id="KW-1185">Reference proteome</keyword>
<accession>A0AAE2SBY2</accession>
<comment type="caution">
    <text evidence="1">The sequence shown here is derived from an EMBL/GenBank/DDBJ whole genome shotgun (WGS) entry which is preliminary data.</text>
</comment>
<protein>
    <submittedName>
        <fullName evidence="1">DUF3179 domain-containing protein</fullName>
    </submittedName>
</protein>
<dbReference type="Proteomes" id="UP000634206">
    <property type="component" value="Unassembled WGS sequence"/>
</dbReference>
<dbReference type="Pfam" id="PF11376">
    <property type="entry name" value="DUF3179"/>
    <property type="match status" value="2"/>
</dbReference>
<proteinExistence type="predicted"/>
<gene>
    <name evidence="1" type="ORF">JIN83_01775</name>
</gene>
<reference evidence="1" key="1">
    <citation type="submission" date="2021-01" db="EMBL/GenBank/DDBJ databases">
        <title>Modified the classification status of verrucomicrobia.</title>
        <authorList>
            <person name="Feng X."/>
        </authorList>
    </citation>
    <scope>NUCLEOTIDE SEQUENCE</scope>
    <source>
        <strain evidence="1">5K15</strain>
    </source>
</reference>
<name>A0AAE2SBY2_9BACT</name>
<evidence type="ECO:0000313" key="1">
    <source>
        <dbReference type="EMBL" id="MBK1853675.1"/>
    </source>
</evidence>
<evidence type="ECO:0000313" key="2">
    <source>
        <dbReference type="Proteomes" id="UP000634206"/>
    </source>
</evidence>
<dbReference type="EMBL" id="JAENIG010000001">
    <property type="protein sequence ID" value="MBK1853675.1"/>
    <property type="molecule type" value="Genomic_DNA"/>
</dbReference>
<dbReference type="InterPro" id="IPR021516">
    <property type="entry name" value="DUF3179"/>
</dbReference>